<feature type="region of interest" description="Disordered" evidence="2">
    <location>
        <begin position="714"/>
        <end position="740"/>
    </location>
</feature>
<feature type="region of interest" description="Disordered" evidence="2">
    <location>
        <begin position="527"/>
        <end position="548"/>
    </location>
</feature>
<comment type="caution">
    <text evidence="3">The sequence shown here is derived from an EMBL/GenBank/DDBJ whole genome shotgun (WGS) entry which is preliminary data.</text>
</comment>
<feature type="region of interest" description="Disordered" evidence="2">
    <location>
        <begin position="578"/>
        <end position="694"/>
    </location>
</feature>
<feature type="compositionally biased region" description="Polar residues" evidence="2">
    <location>
        <begin position="531"/>
        <end position="540"/>
    </location>
</feature>
<gene>
    <name evidence="3" type="ORF">KCV03_g6571</name>
</gene>
<feature type="compositionally biased region" description="Low complexity" evidence="2">
    <location>
        <begin position="669"/>
        <end position="681"/>
    </location>
</feature>
<feature type="compositionally biased region" description="Polar residues" evidence="2">
    <location>
        <begin position="609"/>
        <end position="644"/>
    </location>
</feature>
<protein>
    <recommendedName>
        <fullName evidence="5">BTB domain-containing protein</fullName>
    </recommendedName>
</protein>
<feature type="coiled-coil region" evidence="1">
    <location>
        <begin position="273"/>
        <end position="414"/>
    </location>
</feature>
<evidence type="ECO:0000256" key="2">
    <source>
        <dbReference type="SAM" id="MobiDB-lite"/>
    </source>
</evidence>
<reference evidence="3" key="1">
    <citation type="journal article" date="2021" name="J Fungi (Basel)">
        <title>Virulence traits and population genomics of the black yeast Aureobasidium melanogenum.</title>
        <authorList>
            <person name="Cernosa A."/>
            <person name="Sun X."/>
            <person name="Gostincar C."/>
            <person name="Fang C."/>
            <person name="Gunde-Cimerman N."/>
            <person name="Song Z."/>
        </authorList>
    </citation>
    <scope>NUCLEOTIDE SEQUENCE</scope>
    <source>
        <strain evidence="3">EXF-8016</strain>
    </source>
</reference>
<feature type="region of interest" description="Disordered" evidence="2">
    <location>
        <begin position="430"/>
        <end position="458"/>
    </location>
</feature>
<accession>A0A9P8GFY9</accession>
<evidence type="ECO:0000313" key="4">
    <source>
        <dbReference type="Proteomes" id="UP000767238"/>
    </source>
</evidence>
<dbReference type="Proteomes" id="UP000767238">
    <property type="component" value="Unassembled WGS sequence"/>
</dbReference>
<feature type="compositionally biased region" description="Pro residues" evidence="2">
    <location>
        <begin position="722"/>
        <end position="733"/>
    </location>
</feature>
<name>A0A9P8GFY9_AURME</name>
<sequence>MDRPKMSFSLIKGSDTYPDVHLMTFDGFVIPFHRVVFILKGLQGCKLKTFLDDQFRDSKVPIRLEFDGQTVWRVISFIYDGTYQDEDEDLTCPKVEPPASPASPNRLSAAPTEHQDVALVQGFRNLYITTQSCTSSALLKALANVKVYQAAGAWDIDRLMVEAAQRFGEYVSGAFDRDDFPKFVEAVFNSVTGPAELLYDHLVKECFTHCQHLASNTNFLTVLEHNGKLAVRLYRELAKFQASYNDGTSTMLSPVPSALGAGSSTSASSSSTAALLEGQLTETRNAVSAKEEQIRTLEQEVAHLKQSIQEKISLTDHDARIAKLSADKDAVIDKLELQLDQKEENDEKVNDLKRALDDANKRNAQLVHQINSQRAGQPDNTAFLLERNEALENAKKLQSRLTASEDKVKKLETQLAPHAQQPIVVNTAFVPQPSTNGTASRPRASQPTQTSEAAAPKRPIYGYGSMTASVNSIAAGSASAAASTLPATPASPTPSARLILAPAAQNLNSNGPASFFEKLQRSRAAGIHGGENQSTTSSQAPPRMPVSVRGDSTVVQQPMRSPSVTSSFNSTVAASALPPANGAPRGPHAALGRHAVGPHSPQVNGGAHISSTTPSVTASSHINGTSQHVTPGVNGNTVTPSVASASAHAAGPTGTSSAAPVGAPHTALSAAPVTPVATSTAIPNGQGNNSPDERDRTIAQLRADRDFYRTQLNDLRFGRGGPNPPNPPNPPNQGPSNGNSRLKRVLKALREYDLDHKACNDCSINFNAQWRGMVDDFNAPDLILMCTKCGNEKCRWQC</sequence>
<evidence type="ECO:0008006" key="5">
    <source>
        <dbReference type="Google" id="ProtNLM"/>
    </source>
</evidence>
<dbReference type="EMBL" id="JAHFYH010000049">
    <property type="protein sequence ID" value="KAH0218419.1"/>
    <property type="molecule type" value="Genomic_DNA"/>
</dbReference>
<dbReference type="AlphaFoldDB" id="A0A9P8GFY9"/>
<keyword evidence="1" id="KW-0175">Coiled coil</keyword>
<dbReference type="OrthoDB" id="6359816at2759"/>
<reference evidence="3" key="2">
    <citation type="submission" date="2021-08" db="EMBL/GenBank/DDBJ databases">
        <authorList>
            <person name="Gostincar C."/>
            <person name="Sun X."/>
            <person name="Song Z."/>
            <person name="Gunde-Cimerman N."/>
        </authorList>
    </citation>
    <scope>NUCLEOTIDE SEQUENCE</scope>
    <source>
        <strain evidence="3">EXF-8016</strain>
    </source>
</reference>
<organism evidence="3 4">
    <name type="scientific">Aureobasidium melanogenum</name>
    <name type="common">Aureobasidium pullulans var. melanogenum</name>
    <dbReference type="NCBI Taxonomy" id="46634"/>
    <lineage>
        <taxon>Eukaryota</taxon>
        <taxon>Fungi</taxon>
        <taxon>Dikarya</taxon>
        <taxon>Ascomycota</taxon>
        <taxon>Pezizomycotina</taxon>
        <taxon>Dothideomycetes</taxon>
        <taxon>Dothideomycetidae</taxon>
        <taxon>Dothideales</taxon>
        <taxon>Saccotheciaceae</taxon>
        <taxon>Aureobasidium</taxon>
    </lineage>
</organism>
<evidence type="ECO:0000256" key="1">
    <source>
        <dbReference type="SAM" id="Coils"/>
    </source>
</evidence>
<feature type="compositionally biased region" description="Polar residues" evidence="2">
    <location>
        <begin position="432"/>
        <end position="452"/>
    </location>
</feature>
<evidence type="ECO:0000313" key="3">
    <source>
        <dbReference type="EMBL" id="KAH0218419.1"/>
    </source>
</evidence>
<feature type="non-terminal residue" evidence="3">
    <location>
        <position position="798"/>
    </location>
</feature>
<proteinExistence type="predicted"/>